<evidence type="ECO:0000313" key="2">
    <source>
        <dbReference type="EMBL" id="TKY86734.1"/>
    </source>
</evidence>
<dbReference type="EMBL" id="SRRM01000016">
    <property type="protein sequence ID" value="TKY86734.1"/>
    <property type="molecule type" value="Genomic_DNA"/>
</dbReference>
<dbReference type="KEGG" id="sgra:EX895_004374"/>
<evidence type="ECO:0000313" key="3">
    <source>
        <dbReference type="Proteomes" id="UP000306050"/>
    </source>
</evidence>
<comment type="caution">
    <text evidence="2">The sequence shown here is derived from an EMBL/GenBank/DDBJ whole genome shotgun (WGS) entry which is preliminary data.</text>
</comment>
<feature type="compositionally biased region" description="Acidic residues" evidence="1">
    <location>
        <begin position="491"/>
        <end position="532"/>
    </location>
</feature>
<dbReference type="RefSeq" id="XP_029738719.1">
    <property type="nucleotide sequence ID" value="XM_029884969.1"/>
</dbReference>
<feature type="compositionally biased region" description="Polar residues" evidence="1">
    <location>
        <begin position="311"/>
        <end position="320"/>
    </location>
</feature>
<proteinExistence type="predicted"/>
<evidence type="ECO:0000256" key="1">
    <source>
        <dbReference type="SAM" id="MobiDB-lite"/>
    </source>
</evidence>
<organism evidence="2 3">
    <name type="scientific">Sporisorium graminicola</name>
    <dbReference type="NCBI Taxonomy" id="280036"/>
    <lineage>
        <taxon>Eukaryota</taxon>
        <taxon>Fungi</taxon>
        <taxon>Dikarya</taxon>
        <taxon>Basidiomycota</taxon>
        <taxon>Ustilaginomycotina</taxon>
        <taxon>Ustilaginomycetes</taxon>
        <taxon>Ustilaginales</taxon>
        <taxon>Ustilaginaceae</taxon>
        <taxon>Sporisorium</taxon>
    </lineage>
</organism>
<gene>
    <name evidence="2" type="ORF">EX895_004374</name>
</gene>
<feature type="compositionally biased region" description="Polar residues" evidence="1">
    <location>
        <begin position="114"/>
        <end position="126"/>
    </location>
</feature>
<dbReference type="PANTHER" id="PTHR31859">
    <property type="entry name" value="TETRATRICOPEPTIDE REPEAT PROTEIN 39 FAMILY MEMBER"/>
    <property type="match status" value="1"/>
</dbReference>
<dbReference type="GO" id="GO:0005829">
    <property type="term" value="C:cytosol"/>
    <property type="evidence" value="ECO:0007669"/>
    <property type="project" value="TreeGrafter"/>
</dbReference>
<name>A0A4U7KQQ4_9BASI</name>
<protein>
    <submittedName>
        <fullName evidence="2">Uncharacterized protein</fullName>
    </submittedName>
</protein>
<sequence length="1256" mass="135498">MTSAAVLRMNPADNNPASRMSISSSRKSILAGIDASVTKYSTISASDGSSSLNDGRDSYIRDDASADYNQHLVPVSNTDALLRTRSVSSATQQSQKSGRASRSASIASRVQASPVRSNAAYASSTTGGDEGYLAAPAISGAGAGVNGRSRGFSAASLGLKKSNSNLSQSDARSIDSRRGSSGNSFINLIRNRSRNSSQTNLTTPELASDPAYAPDPSSGGRLRRFSSASRKMSLKMPGLGTRSSSASIRSNVYDEPEQLSPVPAVPAIPPSYPNAGKTNGYKSVGAPDFSTVGSGRSRRFSRAASVGAAAQQSPADNGTNDDAAAVSPTSLVADAYAKADDLLERARAKRSASGSQRPTRDLSEPPLSADRADDSSSNRKGFLSSTTAKVSGAAGAGGAALLGLARRKSSRSLHGKDQDDSNGNANVNGMAAAHSDEASDDEHDSASEQGESEDEDEVEEDDELPRRNARPVKGRGGVAAAPAPAAASTASEDEDDESEAEDDESEAEDDESEAEENSEAESDQDSSSEDDFHDAPLADISEGEEEEDEDHHSHHRGAKAGASAAALAGAGAAARHRRNKSGSSGRSVRNGNAPGSSYRPRGTAAASRRAGPATDPYLGGHVSSSSDTRARADTSQAVRDKAARVAKLTTKEVSISAQQLREDIEVARHALNLFLNSRMIEAERIIEEYADSRLYYALGYALIATIKGFMTFEPADLAIAISLCKDALTIASLLRKPTSAVSSFGRFVRGTGQSPSALSQMDEVQRHAELVYAEAVLLKAVLGIAYAGDFFAFVSEALNMRNAYGIYRSLQKFVDWSEEKGERLDEDFKSGVYLGNGMISMILGLVPGKVLKIMEVFGYTGDTAWAMKTLSKAGQWSDDPRQTKPGRSIKEEGVRRQICDMSLLAYHLVISTFIPVNGVDIEFADKVLHYNLRRYPEGVFFLYFSGRLYSTQALAEKAITQFETARDVQKEYVQLKHICMWDLSLCNMSLTKWKEAYEQFTILADENNWSKAVYNYGRAANLYESAAGQDRRAVDQAADIFRKVPTLTQKIAGKSIPMEKFVARKSKKFMTYGRLLLPGLEFAYVYHCLSNAPRYVLCDEALVMVSDALADLHDVEDPSQYYSGEEYYDDLCLAHFLRGVCLKFIACPEKHSKIRPKESPIPEQEAAEQAEISFKTVLEHGHQLKLDHWLVYFAHYELGRLYAGTGRRGEAKEQFNLVLSQKTLEDKSSRKGKYSLQNMVHLRANGALNAIDGSGK</sequence>
<feature type="compositionally biased region" description="Low complexity" evidence="1">
    <location>
        <begin position="581"/>
        <end position="592"/>
    </location>
</feature>
<feature type="region of interest" description="Disordered" evidence="1">
    <location>
        <begin position="303"/>
        <end position="324"/>
    </location>
</feature>
<feature type="region of interest" description="Disordered" evidence="1">
    <location>
        <begin position="407"/>
        <end position="638"/>
    </location>
</feature>
<dbReference type="OrthoDB" id="43460at2759"/>
<dbReference type="GO" id="GO:0005634">
    <property type="term" value="C:nucleus"/>
    <property type="evidence" value="ECO:0007669"/>
    <property type="project" value="TreeGrafter"/>
</dbReference>
<feature type="compositionally biased region" description="Polar residues" evidence="1">
    <location>
        <begin position="194"/>
        <end position="205"/>
    </location>
</feature>
<reference evidence="2 3" key="1">
    <citation type="submission" date="2019-05" db="EMBL/GenBank/DDBJ databases">
        <title>Sporisorium graminicola CBS 10092 draft sequencing and annotation.</title>
        <authorList>
            <person name="Solano-Gonzalez S."/>
            <person name="Caddick M.X."/>
            <person name="Darby A."/>
        </authorList>
    </citation>
    <scope>NUCLEOTIDE SEQUENCE [LARGE SCALE GENOMIC DNA]</scope>
    <source>
        <strain evidence="2 3">CBS 10092</strain>
    </source>
</reference>
<dbReference type="InterPro" id="IPR019412">
    <property type="entry name" value="IML2/TPR_39"/>
</dbReference>
<dbReference type="Proteomes" id="UP000306050">
    <property type="component" value="Chromosome SGRAM_3"/>
</dbReference>
<keyword evidence="3" id="KW-1185">Reference proteome</keyword>
<feature type="compositionally biased region" description="Low complexity" evidence="1">
    <location>
        <begin position="422"/>
        <end position="433"/>
    </location>
</feature>
<feature type="compositionally biased region" description="Basic and acidic residues" evidence="1">
    <location>
        <begin position="628"/>
        <end position="638"/>
    </location>
</feature>
<dbReference type="Pfam" id="PF10300">
    <property type="entry name" value="Iml2-TPR_39"/>
    <property type="match status" value="1"/>
</dbReference>
<feature type="compositionally biased region" description="Low complexity" evidence="1">
    <location>
        <begin position="97"/>
        <end position="113"/>
    </location>
</feature>
<dbReference type="SUPFAM" id="SSF48452">
    <property type="entry name" value="TPR-like"/>
    <property type="match status" value="1"/>
</dbReference>
<dbReference type="GeneID" id="40727269"/>
<feature type="region of interest" description="Disordered" evidence="1">
    <location>
        <begin position="163"/>
        <end position="223"/>
    </location>
</feature>
<feature type="region of interest" description="Disordered" evidence="1">
    <location>
        <begin position="1"/>
        <end position="25"/>
    </location>
</feature>
<feature type="region of interest" description="Disordered" evidence="1">
    <location>
        <begin position="86"/>
        <end position="126"/>
    </location>
</feature>
<feature type="compositionally biased region" description="Low complexity" evidence="1">
    <location>
        <begin position="479"/>
        <end position="490"/>
    </location>
</feature>
<dbReference type="AlphaFoldDB" id="A0A4U7KQQ4"/>
<dbReference type="InterPro" id="IPR011990">
    <property type="entry name" value="TPR-like_helical_dom_sf"/>
</dbReference>
<accession>A0A4U7KQQ4</accession>
<feature type="compositionally biased region" description="Polar residues" evidence="1">
    <location>
        <begin position="86"/>
        <end position="96"/>
    </location>
</feature>
<feature type="region of interest" description="Disordered" evidence="1">
    <location>
        <begin position="345"/>
        <end position="394"/>
    </location>
</feature>
<feature type="compositionally biased region" description="Low complexity" evidence="1">
    <location>
        <begin position="559"/>
        <end position="573"/>
    </location>
</feature>
<feature type="compositionally biased region" description="Acidic residues" evidence="1">
    <location>
        <begin position="450"/>
        <end position="463"/>
    </location>
</feature>
<dbReference type="PANTHER" id="PTHR31859:SF1">
    <property type="entry name" value="TETRATRICOPEPTIDE REPEAT PROTEIN 39C"/>
    <property type="match status" value="1"/>
</dbReference>
<dbReference type="GO" id="GO:0005741">
    <property type="term" value="C:mitochondrial outer membrane"/>
    <property type="evidence" value="ECO:0007669"/>
    <property type="project" value="TreeGrafter"/>
</dbReference>